<dbReference type="Proteomes" id="UP000190667">
    <property type="component" value="Unassembled WGS sequence"/>
</dbReference>
<dbReference type="InterPro" id="IPR006140">
    <property type="entry name" value="D-isomer_DH_NAD-bd"/>
</dbReference>
<dbReference type="AlphaFoldDB" id="A0A1S8YSX8"/>
<proteinExistence type="inferred from homology"/>
<name>A0A1S8YSX8_9GAMM</name>
<feature type="domain" description="D-isomer specific 2-hydroxyacid dehydrogenase catalytic" evidence="5">
    <location>
        <begin position="9"/>
        <end position="307"/>
    </location>
</feature>
<dbReference type="Gene3D" id="3.40.50.720">
    <property type="entry name" value="NAD(P)-binding Rossmann-like Domain"/>
    <property type="match status" value="2"/>
</dbReference>
<reference evidence="7 8" key="1">
    <citation type="submission" date="2016-12" db="EMBL/GenBank/DDBJ databases">
        <title>Izhakiella australiana sp. nov. of genus Izhakiella isolated from Australian desert.</title>
        <authorList>
            <person name="Ji M."/>
        </authorList>
    </citation>
    <scope>NUCLEOTIDE SEQUENCE [LARGE SCALE GENOMIC DNA]</scope>
    <source>
        <strain evidence="7 8">D4N98</strain>
    </source>
</reference>
<dbReference type="InterPro" id="IPR006139">
    <property type="entry name" value="D-isomer_2_OHA_DH_cat_dom"/>
</dbReference>
<dbReference type="PANTHER" id="PTHR42789">
    <property type="entry name" value="D-ISOMER SPECIFIC 2-HYDROXYACID DEHYDROGENASE FAMILY PROTEIN (AFU_ORTHOLOGUE AFUA_6G10090)"/>
    <property type="match status" value="1"/>
</dbReference>
<dbReference type="GO" id="GO:0016616">
    <property type="term" value="F:oxidoreductase activity, acting on the CH-OH group of donors, NAD or NADP as acceptor"/>
    <property type="evidence" value="ECO:0007669"/>
    <property type="project" value="InterPro"/>
</dbReference>
<dbReference type="Pfam" id="PF00389">
    <property type="entry name" value="2-Hacid_dh"/>
    <property type="match status" value="1"/>
</dbReference>
<gene>
    <name evidence="7" type="ORF">BTJ39_00890</name>
</gene>
<evidence type="ECO:0000313" key="8">
    <source>
        <dbReference type="Proteomes" id="UP000190667"/>
    </source>
</evidence>
<dbReference type="CDD" id="cd12173">
    <property type="entry name" value="PGDH_4"/>
    <property type="match status" value="1"/>
</dbReference>
<evidence type="ECO:0000259" key="6">
    <source>
        <dbReference type="Pfam" id="PF02826"/>
    </source>
</evidence>
<dbReference type="FunFam" id="3.40.50.720:FF:000203">
    <property type="entry name" value="D-3-phosphoglycerate dehydrogenase (SerA)"/>
    <property type="match status" value="1"/>
</dbReference>
<comment type="caution">
    <text evidence="7">The sequence shown here is derived from an EMBL/GenBank/DDBJ whole genome shotgun (WGS) entry which is preliminary data.</text>
</comment>
<evidence type="ECO:0000313" key="7">
    <source>
        <dbReference type="EMBL" id="OON41753.1"/>
    </source>
</evidence>
<dbReference type="GO" id="GO:0051287">
    <property type="term" value="F:NAD binding"/>
    <property type="evidence" value="ECO:0007669"/>
    <property type="project" value="InterPro"/>
</dbReference>
<sequence length="316" mass="33482">MNGKKVILITGSDLAEEALEMLSDYELVFAGRQATEAQLLALCQQHNPQAILVRYGKISAAIMDAAPALRVISKHGSGIDVIDQAAAAARNIAVCSAPGANAAAVAEHSWALILACAKSVLPLDKRLREGFWDKATHKSVELEGRTLGLVGLGAIGSRVARIGQAFGMKVVAFDPYARTLPPECDAVETLSALLEQADVISLHCPLTEQNRGMINKDMLALVKPGAILVNTARGGLIDEEALADALRNGPLRWAALDSFSVEPLSAPHPWQHLNNVIISPHVGGVSDVSYIKMGTTAARNLLKVLDDALQQEGVSP</sequence>
<evidence type="ECO:0000256" key="2">
    <source>
        <dbReference type="ARBA" id="ARBA00023002"/>
    </source>
</evidence>
<dbReference type="InterPro" id="IPR050857">
    <property type="entry name" value="D-2-hydroxyacid_DH"/>
</dbReference>
<evidence type="ECO:0000256" key="1">
    <source>
        <dbReference type="ARBA" id="ARBA00005854"/>
    </source>
</evidence>
<dbReference type="PROSITE" id="PS00670">
    <property type="entry name" value="D_2_HYDROXYACID_DH_2"/>
    <property type="match status" value="1"/>
</dbReference>
<keyword evidence="8" id="KW-1185">Reference proteome</keyword>
<dbReference type="InterPro" id="IPR029753">
    <property type="entry name" value="D-isomer_DH_CS"/>
</dbReference>
<dbReference type="SUPFAM" id="SSF51735">
    <property type="entry name" value="NAD(P)-binding Rossmann-fold domains"/>
    <property type="match status" value="1"/>
</dbReference>
<evidence type="ECO:0000256" key="3">
    <source>
        <dbReference type="ARBA" id="ARBA00023027"/>
    </source>
</evidence>
<dbReference type="EMBL" id="MRUL01000001">
    <property type="protein sequence ID" value="OON41753.1"/>
    <property type="molecule type" value="Genomic_DNA"/>
</dbReference>
<dbReference type="STRING" id="1926881.BTJ39_00890"/>
<organism evidence="7 8">
    <name type="scientific">Izhakiella australiensis</name>
    <dbReference type="NCBI Taxonomy" id="1926881"/>
    <lineage>
        <taxon>Bacteria</taxon>
        <taxon>Pseudomonadati</taxon>
        <taxon>Pseudomonadota</taxon>
        <taxon>Gammaproteobacteria</taxon>
        <taxon>Enterobacterales</taxon>
        <taxon>Erwiniaceae</taxon>
        <taxon>Izhakiella</taxon>
    </lineage>
</organism>
<feature type="domain" description="D-isomer specific 2-hydroxyacid dehydrogenase NAD-binding" evidence="6">
    <location>
        <begin position="111"/>
        <end position="283"/>
    </location>
</feature>
<dbReference type="RefSeq" id="WP_078000777.1">
    <property type="nucleotide sequence ID" value="NZ_MRUL01000001.1"/>
</dbReference>
<accession>A0A1S8YSX8</accession>
<dbReference type="Pfam" id="PF02826">
    <property type="entry name" value="2-Hacid_dh_C"/>
    <property type="match status" value="1"/>
</dbReference>
<dbReference type="PROSITE" id="PS00671">
    <property type="entry name" value="D_2_HYDROXYACID_DH_3"/>
    <property type="match status" value="1"/>
</dbReference>
<dbReference type="SUPFAM" id="SSF52283">
    <property type="entry name" value="Formate/glycerate dehydrogenase catalytic domain-like"/>
    <property type="match status" value="1"/>
</dbReference>
<dbReference type="InterPro" id="IPR036291">
    <property type="entry name" value="NAD(P)-bd_dom_sf"/>
</dbReference>
<protein>
    <submittedName>
        <fullName evidence="7">3-phosphoglycerate dehydrogenase</fullName>
    </submittedName>
</protein>
<evidence type="ECO:0000259" key="5">
    <source>
        <dbReference type="Pfam" id="PF00389"/>
    </source>
</evidence>
<dbReference type="OrthoDB" id="9805416at2"/>
<evidence type="ECO:0000256" key="4">
    <source>
        <dbReference type="RuleBase" id="RU003719"/>
    </source>
</evidence>
<keyword evidence="2 4" id="KW-0560">Oxidoreductase</keyword>
<comment type="similarity">
    <text evidence="1 4">Belongs to the D-isomer specific 2-hydroxyacid dehydrogenase family.</text>
</comment>
<keyword evidence="3" id="KW-0520">NAD</keyword>
<dbReference type="PANTHER" id="PTHR42789:SF1">
    <property type="entry name" value="D-ISOMER SPECIFIC 2-HYDROXYACID DEHYDROGENASE FAMILY PROTEIN (AFU_ORTHOLOGUE AFUA_6G10090)"/>
    <property type="match status" value="1"/>
</dbReference>